<proteinExistence type="predicted"/>
<keyword evidence="2" id="KW-1185">Reference proteome</keyword>
<accession>A0A9Q3PB16</accession>
<evidence type="ECO:0000313" key="1">
    <source>
        <dbReference type="EMBL" id="MBW0553146.1"/>
    </source>
</evidence>
<dbReference type="EMBL" id="AVOT02059478">
    <property type="protein sequence ID" value="MBW0553146.1"/>
    <property type="molecule type" value="Genomic_DNA"/>
</dbReference>
<comment type="caution">
    <text evidence="1">The sequence shown here is derived from an EMBL/GenBank/DDBJ whole genome shotgun (WGS) entry which is preliminary data.</text>
</comment>
<gene>
    <name evidence="1" type="ORF">O181_092861</name>
</gene>
<sequence>MEGPFPLVVGQFTPVQRFPSPESIIKVCQVISSTPRDFKHVLSTFPSSIPAPSPSIYSSRPSLASPISPSPIPLRIPSPVPTSQQLQHVASTIRRREDWSPFPSPASQVFQRREVWHIRVAREDANVVNEVQDAVVRILRRFDRNSREVIMYANDRIISGTASEEMAAKFYCYSGELIIDLKITSDDFGIDN</sequence>
<protein>
    <submittedName>
        <fullName evidence="1">Uncharacterized protein</fullName>
    </submittedName>
</protein>
<name>A0A9Q3PB16_9BASI</name>
<organism evidence="1 2">
    <name type="scientific">Austropuccinia psidii MF-1</name>
    <dbReference type="NCBI Taxonomy" id="1389203"/>
    <lineage>
        <taxon>Eukaryota</taxon>
        <taxon>Fungi</taxon>
        <taxon>Dikarya</taxon>
        <taxon>Basidiomycota</taxon>
        <taxon>Pucciniomycotina</taxon>
        <taxon>Pucciniomycetes</taxon>
        <taxon>Pucciniales</taxon>
        <taxon>Sphaerophragmiaceae</taxon>
        <taxon>Austropuccinia</taxon>
    </lineage>
</organism>
<dbReference type="Proteomes" id="UP000765509">
    <property type="component" value="Unassembled WGS sequence"/>
</dbReference>
<dbReference type="AlphaFoldDB" id="A0A9Q3PB16"/>
<evidence type="ECO:0000313" key="2">
    <source>
        <dbReference type="Proteomes" id="UP000765509"/>
    </source>
</evidence>
<reference evidence="1" key="1">
    <citation type="submission" date="2021-03" db="EMBL/GenBank/DDBJ databases">
        <title>Draft genome sequence of rust myrtle Austropuccinia psidii MF-1, a brazilian biotype.</title>
        <authorList>
            <person name="Quecine M.C."/>
            <person name="Pachon D.M.R."/>
            <person name="Bonatelli M.L."/>
            <person name="Correr F.H."/>
            <person name="Franceschini L.M."/>
            <person name="Leite T.F."/>
            <person name="Margarido G.R.A."/>
            <person name="Almeida C.A."/>
            <person name="Ferrarezi J.A."/>
            <person name="Labate C.A."/>
        </authorList>
    </citation>
    <scope>NUCLEOTIDE SEQUENCE</scope>
    <source>
        <strain evidence="1">MF-1</strain>
    </source>
</reference>